<evidence type="ECO:0000313" key="2">
    <source>
        <dbReference type="Proteomes" id="UP000323257"/>
    </source>
</evidence>
<dbReference type="EMBL" id="VNHS01000008">
    <property type="protein sequence ID" value="TYP72520.1"/>
    <property type="molecule type" value="Genomic_DNA"/>
</dbReference>
<keyword evidence="2" id="KW-1185">Reference proteome</keyword>
<gene>
    <name evidence="1" type="ORF">BCM02_108175</name>
</gene>
<organism evidence="1 2">
    <name type="scientific">Paenibacillus methanolicus</name>
    <dbReference type="NCBI Taxonomy" id="582686"/>
    <lineage>
        <taxon>Bacteria</taxon>
        <taxon>Bacillati</taxon>
        <taxon>Bacillota</taxon>
        <taxon>Bacilli</taxon>
        <taxon>Bacillales</taxon>
        <taxon>Paenibacillaceae</taxon>
        <taxon>Paenibacillus</taxon>
    </lineage>
</organism>
<evidence type="ECO:0000313" key="1">
    <source>
        <dbReference type="EMBL" id="TYP72520.1"/>
    </source>
</evidence>
<proteinExistence type="predicted"/>
<reference evidence="1 2" key="1">
    <citation type="submission" date="2019-07" db="EMBL/GenBank/DDBJ databases">
        <title>Genomic Encyclopedia of Type Strains, Phase III (KMG-III): the genomes of soil and plant-associated and newly described type strains.</title>
        <authorList>
            <person name="Whitman W."/>
        </authorList>
    </citation>
    <scope>NUCLEOTIDE SEQUENCE [LARGE SCALE GENOMIC DNA]</scope>
    <source>
        <strain evidence="1 2">BL24</strain>
    </source>
</reference>
<accession>A0A5S5C2F9</accession>
<dbReference type="Proteomes" id="UP000323257">
    <property type="component" value="Unassembled WGS sequence"/>
</dbReference>
<protein>
    <submittedName>
        <fullName evidence="1">Uncharacterized protein</fullName>
    </submittedName>
</protein>
<name>A0A5S5C2F9_9BACL</name>
<sequence length="106" mass="12126">MIQYDSDDIREMRVTAFYPTIERRDDQWIDMELRMDVEDESRIHESITELTALVICTLGGVIAQIVPQDAGCDCDFQFTASEKDQIRAFVESAEIQARILLLAAPQ</sequence>
<dbReference type="AlphaFoldDB" id="A0A5S5C2F9"/>
<dbReference type="RefSeq" id="WP_148931142.1">
    <property type="nucleotide sequence ID" value="NZ_VNHS01000008.1"/>
</dbReference>
<dbReference type="OrthoDB" id="2930633at2"/>
<comment type="caution">
    <text evidence="1">The sequence shown here is derived from an EMBL/GenBank/DDBJ whole genome shotgun (WGS) entry which is preliminary data.</text>
</comment>